<evidence type="ECO:0000313" key="1">
    <source>
        <dbReference type="EMBL" id="GJT20472.1"/>
    </source>
</evidence>
<keyword evidence="2" id="KW-1185">Reference proteome</keyword>
<reference evidence="1" key="1">
    <citation type="journal article" date="2022" name="Int. J. Mol. Sci.">
        <title>Draft Genome of Tanacetum Coccineum: Genomic Comparison of Closely Related Tanacetum-Family Plants.</title>
        <authorList>
            <person name="Yamashiro T."/>
            <person name="Shiraishi A."/>
            <person name="Nakayama K."/>
            <person name="Satake H."/>
        </authorList>
    </citation>
    <scope>NUCLEOTIDE SEQUENCE</scope>
</reference>
<proteinExistence type="predicted"/>
<reference evidence="1" key="2">
    <citation type="submission" date="2022-01" db="EMBL/GenBank/DDBJ databases">
        <authorList>
            <person name="Yamashiro T."/>
            <person name="Shiraishi A."/>
            <person name="Satake H."/>
            <person name="Nakayama K."/>
        </authorList>
    </citation>
    <scope>NUCLEOTIDE SEQUENCE</scope>
</reference>
<organism evidence="1 2">
    <name type="scientific">Tanacetum coccineum</name>
    <dbReference type="NCBI Taxonomy" id="301880"/>
    <lineage>
        <taxon>Eukaryota</taxon>
        <taxon>Viridiplantae</taxon>
        <taxon>Streptophyta</taxon>
        <taxon>Embryophyta</taxon>
        <taxon>Tracheophyta</taxon>
        <taxon>Spermatophyta</taxon>
        <taxon>Magnoliopsida</taxon>
        <taxon>eudicotyledons</taxon>
        <taxon>Gunneridae</taxon>
        <taxon>Pentapetalae</taxon>
        <taxon>asterids</taxon>
        <taxon>campanulids</taxon>
        <taxon>Asterales</taxon>
        <taxon>Asteraceae</taxon>
        <taxon>Asteroideae</taxon>
        <taxon>Anthemideae</taxon>
        <taxon>Anthemidinae</taxon>
        <taxon>Tanacetum</taxon>
    </lineage>
</organism>
<comment type="caution">
    <text evidence="1">The sequence shown here is derived from an EMBL/GenBank/DDBJ whole genome shotgun (WGS) entry which is preliminary data.</text>
</comment>
<evidence type="ECO:0000313" key="2">
    <source>
        <dbReference type="Proteomes" id="UP001151760"/>
    </source>
</evidence>
<protein>
    <submittedName>
        <fullName evidence="1">Uncharacterized protein</fullName>
    </submittedName>
</protein>
<gene>
    <name evidence="1" type="ORF">Tco_0890409</name>
</gene>
<accession>A0ABQ5C398</accession>
<dbReference type="EMBL" id="BQNB010013806">
    <property type="protein sequence ID" value="GJT20472.1"/>
    <property type="molecule type" value="Genomic_DNA"/>
</dbReference>
<name>A0ABQ5C398_9ASTR</name>
<dbReference type="Proteomes" id="UP001151760">
    <property type="component" value="Unassembled WGS sequence"/>
</dbReference>
<sequence length="89" mass="9826">MVIDNGGKRKRQNEQLGVEGVKMLKVRVALDKKGVYNLKATQVVKKNNLKPINRTAPSVLAAPETQLDGKRHISYKGEFHGSLLAIFNG</sequence>